<evidence type="ECO:0000256" key="5">
    <source>
        <dbReference type="ARBA" id="ARBA00022695"/>
    </source>
</evidence>
<dbReference type="CDD" id="cd01647">
    <property type="entry name" value="RT_LTR"/>
    <property type="match status" value="1"/>
</dbReference>
<dbReference type="Gene3D" id="3.30.70.270">
    <property type="match status" value="2"/>
</dbReference>
<dbReference type="Pfam" id="PF00078">
    <property type="entry name" value="RVT_1"/>
    <property type="match status" value="1"/>
</dbReference>
<evidence type="ECO:0000259" key="18">
    <source>
        <dbReference type="PROSITE" id="PS50878"/>
    </source>
</evidence>
<dbReference type="GO" id="GO:0016020">
    <property type="term" value="C:membrane"/>
    <property type="evidence" value="ECO:0007669"/>
    <property type="project" value="UniProtKB-SubCell"/>
</dbReference>
<dbReference type="Gene3D" id="3.90.380.10">
    <property type="entry name" value="Naphthalene 1,2-dioxygenase Alpha Subunit, Chain A, domain 1"/>
    <property type="match status" value="1"/>
</dbReference>
<evidence type="ECO:0000256" key="7">
    <source>
        <dbReference type="ARBA" id="ARBA00022722"/>
    </source>
</evidence>
<evidence type="ECO:0000256" key="4">
    <source>
        <dbReference type="ARBA" id="ARBA00022692"/>
    </source>
</evidence>
<keyword evidence="13" id="KW-1133">Transmembrane helix</keyword>
<dbReference type="PANTHER" id="PTHR21266:SF32">
    <property type="entry name" value="CHOLESTEROL 7-DESATURASE NVD"/>
    <property type="match status" value="1"/>
</dbReference>
<dbReference type="PROSITE" id="PS50878">
    <property type="entry name" value="RT_POL"/>
    <property type="match status" value="1"/>
</dbReference>
<gene>
    <name evidence="20" type="ORF">E6C27_scaffold181G00900</name>
</gene>
<evidence type="ECO:0000256" key="11">
    <source>
        <dbReference type="ARBA" id="ARBA00022918"/>
    </source>
</evidence>
<keyword evidence="15" id="KW-0408">Iron</keyword>
<keyword evidence="5" id="KW-0548">Nucleotidyltransferase</keyword>
<dbReference type="InterPro" id="IPR000477">
    <property type="entry name" value="RT_dom"/>
</dbReference>
<dbReference type="InterPro" id="IPR017941">
    <property type="entry name" value="Rieske_2Fe-2S"/>
</dbReference>
<dbReference type="GO" id="GO:0003964">
    <property type="term" value="F:RNA-directed DNA polymerase activity"/>
    <property type="evidence" value="ECO:0007669"/>
    <property type="project" value="UniProtKB-KW"/>
</dbReference>
<evidence type="ECO:0000256" key="12">
    <source>
        <dbReference type="ARBA" id="ARBA00022946"/>
    </source>
</evidence>
<dbReference type="SUPFAM" id="SSF50022">
    <property type="entry name" value="ISP domain"/>
    <property type="match status" value="1"/>
</dbReference>
<dbReference type="GO" id="GO:0051537">
    <property type="term" value="F:2 iron, 2 sulfur cluster binding"/>
    <property type="evidence" value="ECO:0007669"/>
    <property type="project" value="UniProtKB-KW"/>
</dbReference>
<sequence>MAMDVLKLSSSPLHFTTKLSKSQFPKQCMQIPLFPSSSFSSINRSNRRFKLCATTFSTEETGNPFEVEAQSERRFDWYAQWYPIMPICDLDKRVPQGKTVMGIDVVVWWDKNESGWKVFDDLCPHRLAPLSEGRIDQWGRLQCVHHGWCFNGSGDCKFIPQAPAPPDGPPVHTSKRACVSVYPSVVQNDILWFWPNNDPQYKDIMAKKTPPFIPELDDPSYTKLIISRDLPYGYEVLTENLMDPAHVPYAHYGIVSRQQTKHKKADREGGQPIEIVVRDLDVHGFISNQGLGHSKFVAPCVLYTSFNLPSKERNAKHQDNGTLSLGENNAVASKTSQRKRMAVFMCIPISPEQLNLGKRKKMAKKSEEKLDFVEQEILEMRTELKKLPAMEENMSLISKSIENSNAQMEKQQMQQQAILKFIEGIIREKAVTTVELEGTPSGGMGSDATTEMMGGELKVERKNEDERAFDRSKFKKVEIPIFNGMDLDFWLFKADRYFKIHNLTKSEKMLVAIISFDGLALDWYRSQDERESFKSWDDLKQKILTRFDKYLAPVAFLQMVVLEGTFMNGLSPWLKTEVDVLEPCGLARMMKLTLKIENRKRRPKQLRPRLGNIPMRTVTLRGVTTADNKREGLSKRLTDAEFQARREKGLCFKCEEKYYDGHRCKAKEHKKLRMLVVRENGEEFEIIEEDGEEEAIDENPIEATTNYGVILGSGAAIKGKGICGKVEIMLGDWKVVDNFLPLELGGVDYEGRKVIIRGDPSLTKKGVSLKSMMKSWEGEDQGFLVECRVIEGNVTVATFYEEEDEPTVDTAIPLLLRKFEDVFEWPKTLPPKRGIEHHIHLKQGTNLVNVRSYCYAHQQQEEMERLVDEMLASGIILPSTSPYSSLVILVRKKDGSWLFCVDYRALNNITIPGKFPIPVIEELFDELNGANMFSKIDLKAGYHQIRMHQEDVEKTAFHTHEGHYDFLVMPFGLTNAPSTFQALMNAVFRPYMRRFVLVFFDDILVYNKGLEEHIQYLELVLEILKANELYANLGKCSFAKERVGYLGHIISEKGVEVDPKKIRAIREWPIPTNMREVRGFLGLTGYYVVANVAFEKLKTTMMTLPVLAMPDFNLPFEIETDASGYGVGAVLTQAKRPIAYFSRTLSLRDKARPRVIQPQYQKWIAKLLGCFEVVSPALIDLAKIQEEVENDLKLKEIKSVVGQEPEEFPNFMVHQGVLQFKGRTYKRITRELYWDGMKKNIKKYCEECLICQRNKTLALSPVGLLNPLEKSDTIWNNISMDFINGLPKSASYEVIFVVVDRMTQEKMKKQADVKRTAVEFQEEYGYIKNPSTKDWEVLISWKGLPPHEATWEDCNDFKHQFPDFHLEDKVDLEEESSVRPPLLFTYNRKNKGKLTSEMEERNVGGGYHHGGPAERKILDVGTANWQKACFLPTKSDAKVVAFRRWLNKYSDGHVGWRGKFSGILPPSPPKEQLMERYWSHVVNCSSCKVAYKGLNALEVVLQVISIASLGIFAATKQSLVSGAARVLMVAMAILSFASSRWLSHFIYKNFHFHDYNHAIR</sequence>
<dbReference type="Gene3D" id="2.102.10.10">
    <property type="entry name" value="Rieske [2Fe-2S] iron-sulphur domain"/>
    <property type="match status" value="1"/>
</dbReference>
<evidence type="ECO:0000256" key="1">
    <source>
        <dbReference type="ARBA" id="ARBA00004370"/>
    </source>
</evidence>
<dbReference type="GO" id="GO:0046872">
    <property type="term" value="F:metal ion binding"/>
    <property type="evidence" value="ECO:0007669"/>
    <property type="project" value="UniProtKB-KW"/>
</dbReference>
<dbReference type="GO" id="GO:0008233">
    <property type="term" value="F:peptidase activity"/>
    <property type="evidence" value="ECO:0007669"/>
    <property type="project" value="UniProtKB-KW"/>
</dbReference>
<evidence type="ECO:0000313" key="20">
    <source>
        <dbReference type="EMBL" id="KAA0055708.1"/>
    </source>
</evidence>
<dbReference type="GO" id="GO:0005737">
    <property type="term" value="C:cytoplasm"/>
    <property type="evidence" value="ECO:0007669"/>
    <property type="project" value="TreeGrafter"/>
</dbReference>
<evidence type="ECO:0000256" key="13">
    <source>
        <dbReference type="ARBA" id="ARBA00022989"/>
    </source>
</evidence>
<comment type="subcellular location">
    <subcellularLocation>
        <location evidence="1">Membrane</location>
    </subcellularLocation>
</comment>
<keyword evidence="8" id="KW-0479">Metal-binding</keyword>
<evidence type="ECO:0000256" key="10">
    <source>
        <dbReference type="ARBA" id="ARBA00022801"/>
    </source>
</evidence>
<dbReference type="InterPro" id="IPR050584">
    <property type="entry name" value="Cholesterol_7-desaturase"/>
</dbReference>
<keyword evidence="12" id="KW-0809">Transit peptide</keyword>
<dbReference type="GO" id="GO:0016491">
    <property type="term" value="F:oxidoreductase activity"/>
    <property type="evidence" value="ECO:0007669"/>
    <property type="project" value="UniProtKB-KW"/>
</dbReference>
<dbReference type="SUPFAM" id="SSF55961">
    <property type="entry name" value="Bet v1-like"/>
    <property type="match status" value="1"/>
</dbReference>
<dbReference type="FunFam" id="3.10.10.10:FF:000007">
    <property type="entry name" value="Retrovirus-related Pol polyprotein from transposon 17.6-like Protein"/>
    <property type="match status" value="1"/>
</dbReference>
<dbReference type="Pfam" id="PF00355">
    <property type="entry name" value="Rieske"/>
    <property type="match status" value="1"/>
</dbReference>
<evidence type="ECO:0000256" key="3">
    <source>
        <dbReference type="ARBA" id="ARBA00022679"/>
    </source>
</evidence>
<name>A0A5A7UKW4_CUCMM</name>
<keyword evidence="16" id="KW-0411">Iron-sulfur</keyword>
<organism evidence="20 21">
    <name type="scientific">Cucumis melo var. makuwa</name>
    <name type="common">Oriental melon</name>
    <dbReference type="NCBI Taxonomy" id="1194695"/>
    <lineage>
        <taxon>Eukaryota</taxon>
        <taxon>Viridiplantae</taxon>
        <taxon>Streptophyta</taxon>
        <taxon>Embryophyta</taxon>
        <taxon>Tracheophyta</taxon>
        <taxon>Spermatophyta</taxon>
        <taxon>Magnoliopsida</taxon>
        <taxon>eudicotyledons</taxon>
        <taxon>Gunneridae</taxon>
        <taxon>Pentapetalae</taxon>
        <taxon>rosids</taxon>
        <taxon>fabids</taxon>
        <taxon>Cucurbitales</taxon>
        <taxon>Cucurbitaceae</taxon>
        <taxon>Benincaseae</taxon>
        <taxon>Cucumis</taxon>
    </lineage>
</organism>
<dbReference type="GO" id="GO:0004519">
    <property type="term" value="F:endonuclease activity"/>
    <property type="evidence" value="ECO:0007669"/>
    <property type="project" value="UniProtKB-KW"/>
</dbReference>
<feature type="domain" description="Reverse transcriptase" evidence="18">
    <location>
        <begin position="871"/>
        <end position="1050"/>
    </location>
</feature>
<evidence type="ECO:0000256" key="16">
    <source>
        <dbReference type="ARBA" id="ARBA00023014"/>
    </source>
</evidence>
<dbReference type="InterPro" id="IPR043128">
    <property type="entry name" value="Rev_trsase/Diguanyl_cyclase"/>
</dbReference>
<dbReference type="EMBL" id="SSTE01008412">
    <property type="protein sequence ID" value="KAA0055708.1"/>
    <property type="molecule type" value="Genomic_DNA"/>
</dbReference>
<dbReference type="Gene3D" id="1.10.340.70">
    <property type="match status" value="1"/>
</dbReference>
<keyword evidence="10" id="KW-0378">Hydrolase</keyword>
<dbReference type="PROSITE" id="PS51296">
    <property type="entry name" value="RIESKE"/>
    <property type="match status" value="1"/>
</dbReference>
<dbReference type="Proteomes" id="UP000321393">
    <property type="component" value="Unassembled WGS sequence"/>
</dbReference>
<keyword evidence="14" id="KW-0560">Oxidoreductase</keyword>
<evidence type="ECO:0000256" key="17">
    <source>
        <dbReference type="ARBA" id="ARBA00023136"/>
    </source>
</evidence>
<keyword evidence="9" id="KW-0255">Endonuclease</keyword>
<proteinExistence type="predicted"/>
<evidence type="ECO:0000256" key="8">
    <source>
        <dbReference type="ARBA" id="ARBA00022723"/>
    </source>
</evidence>
<accession>A0A5A7UKW4</accession>
<evidence type="ECO:0000256" key="15">
    <source>
        <dbReference type="ARBA" id="ARBA00023004"/>
    </source>
</evidence>
<reference evidence="20 21" key="1">
    <citation type="submission" date="2019-08" db="EMBL/GenBank/DDBJ databases">
        <title>Draft genome sequences of two oriental melons (Cucumis melo L. var makuwa).</title>
        <authorList>
            <person name="Kwon S.-Y."/>
        </authorList>
    </citation>
    <scope>NUCLEOTIDE SEQUENCE [LARGE SCALE GENOMIC DNA]</scope>
    <source>
        <strain evidence="21">cv. SW 3</strain>
        <tissue evidence="20">Leaf</tissue>
    </source>
</reference>
<keyword evidence="7" id="KW-0540">Nuclease</keyword>
<keyword evidence="4" id="KW-0812">Transmembrane</keyword>
<dbReference type="InterPro" id="IPR041577">
    <property type="entry name" value="RT_RNaseH_2"/>
</dbReference>
<feature type="domain" description="Rieske" evidence="19">
    <location>
        <begin position="81"/>
        <end position="193"/>
    </location>
</feature>
<evidence type="ECO:0000256" key="2">
    <source>
        <dbReference type="ARBA" id="ARBA00022670"/>
    </source>
</evidence>
<protein>
    <submittedName>
        <fullName evidence="20">Protochlorophyllide-dependent translocon component 52</fullName>
    </submittedName>
</protein>
<dbReference type="OrthoDB" id="694469at2759"/>
<evidence type="ECO:0000313" key="21">
    <source>
        <dbReference type="Proteomes" id="UP000321393"/>
    </source>
</evidence>
<evidence type="ECO:0000256" key="6">
    <source>
        <dbReference type="ARBA" id="ARBA00022714"/>
    </source>
</evidence>
<dbReference type="InterPro" id="IPR041588">
    <property type="entry name" value="Integrase_H2C2"/>
</dbReference>
<dbReference type="GO" id="GO:0006508">
    <property type="term" value="P:proteolysis"/>
    <property type="evidence" value="ECO:0007669"/>
    <property type="project" value="UniProtKB-KW"/>
</dbReference>
<evidence type="ECO:0000256" key="9">
    <source>
        <dbReference type="ARBA" id="ARBA00022759"/>
    </source>
</evidence>
<dbReference type="Pfam" id="PF17921">
    <property type="entry name" value="Integrase_H2C2"/>
    <property type="match status" value="1"/>
</dbReference>
<evidence type="ECO:0000256" key="14">
    <source>
        <dbReference type="ARBA" id="ARBA00023002"/>
    </source>
</evidence>
<dbReference type="SUPFAM" id="SSF56672">
    <property type="entry name" value="DNA/RNA polymerases"/>
    <property type="match status" value="1"/>
</dbReference>
<dbReference type="Pfam" id="PF17919">
    <property type="entry name" value="RT_RNaseH_2"/>
    <property type="match status" value="1"/>
</dbReference>
<keyword evidence="3" id="KW-0808">Transferase</keyword>
<keyword evidence="2" id="KW-0645">Protease</keyword>
<dbReference type="InterPro" id="IPR036922">
    <property type="entry name" value="Rieske_2Fe-2S_sf"/>
</dbReference>
<keyword evidence="11" id="KW-0695">RNA-directed DNA polymerase</keyword>
<keyword evidence="17" id="KW-0472">Membrane</keyword>
<dbReference type="Gene3D" id="3.10.10.10">
    <property type="entry name" value="HIV Type 1 Reverse Transcriptase, subunit A, domain 1"/>
    <property type="match status" value="1"/>
</dbReference>
<dbReference type="InterPro" id="IPR043502">
    <property type="entry name" value="DNA/RNA_pol_sf"/>
</dbReference>
<evidence type="ECO:0000259" key="19">
    <source>
        <dbReference type="PROSITE" id="PS51296"/>
    </source>
</evidence>
<comment type="caution">
    <text evidence="20">The sequence shown here is derived from an EMBL/GenBank/DDBJ whole genome shotgun (WGS) entry which is preliminary data.</text>
</comment>
<dbReference type="InterPro" id="IPR016197">
    <property type="entry name" value="Chromo-like_dom_sf"/>
</dbReference>
<keyword evidence="6" id="KW-0001">2Fe-2S</keyword>
<dbReference type="SUPFAM" id="SSF54160">
    <property type="entry name" value="Chromo domain-like"/>
    <property type="match status" value="1"/>
</dbReference>
<dbReference type="CDD" id="cd03480">
    <property type="entry name" value="Rieske_RO_Alpha_PaO"/>
    <property type="match status" value="1"/>
</dbReference>
<dbReference type="PANTHER" id="PTHR21266">
    <property type="entry name" value="IRON-SULFUR DOMAIN CONTAINING PROTEIN"/>
    <property type="match status" value="1"/>
</dbReference>